<evidence type="ECO:0000313" key="2">
    <source>
        <dbReference type="Proteomes" id="UP000229054"/>
    </source>
</evidence>
<reference evidence="1 2" key="1">
    <citation type="submission" date="2017-09" db="EMBL/GenBank/DDBJ databases">
        <title>Depth-based differentiation of microbial function through sediment-hosted aquifers and enrichment of novel symbionts in the deep terrestrial subsurface.</title>
        <authorList>
            <person name="Probst A.J."/>
            <person name="Ladd B."/>
            <person name="Jarett J.K."/>
            <person name="Geller-Mcgrath D.E."/>
            <person name="Sieber C.M."/>
            <person name="Emerson J.B."/>
            <person name="Anantharaman K."/>
            <person name="Thomas B.C."/>
            <person name="Malmstrom R."/>
            <person name="Stieglmeier M."/>
            <person name="Klingl A."/>
            <person name="Woyke T."/>
            <person name="Ryan C.M."/>
            <person name="Banfield J.F."/>
        </authorList>
    </citation>
    <scope>NUCLEOTIDE SEQUENCE [LARGE SCALE GENOMIC DNA]</scope>
    <source>
        <strain evidence="1">CG23_combo_of_CG06-09_8_20_14_all_39_25</strain>
    </source>
</reference>
<evidence type="ECO:0000313" key="1">
    <source>
        <dbReference type="EMBL" id="PIP22136.1"/>
    </source>
</evidence>
<dbReference type="Proteomes" id="UP000229054">
    <property type="component" value="Unassembled WGS sequence"/>
</dbReference>
<gene>
    <name evidence="1" type="ORF">COX38_02250</name>
</gene>
<comment type="caution">
    <text evidence="1">The sequence shown here is derived from an EMBL/GenBank/DDBJ whole genome shotgun (WGS) entry which is preliminary data.</text>
</comment>
<protein>
    <submittedName>
        <fullName evidence="1">Uncharacterized protein</fullName>
    </submittedName>
</protein>
<accession>A0A2G9YSC6</accession>
<name>A0A2G9YSC6_9BACT</name>
<dbReference type="EMBL" id="PCRN01000074">
    <property type="protein sequence ID" value="PIP22136.1"/>
    <property type="molecule type" value="Genomic_DNA"/>
</dbReference>
<organism evidence="1 2">
    <name type="scientific">Candidatus Nealsonbacteria bacterium CG23_combo_of_CG06-09_8_20_14_all_39_25</name>
    <dbReference type="NCBI Taxonomy" id="1974723"/>
    <lineage>
        <taxon>Bacteria</taxon>
        <taxon>Candidatus Nealsoniibacteriota</taxon>
    </lineage>
</organism>
<dbReference type="AlphaFoldDB" id="A0A2G9YSC6"/>
<proteinExistence type="predicted"/>
<sequence>MLNFLKRWLQLRIIRSLAKSLPLNTWWLYGSWAREAIADIPAQPDDVDVYILDGTPVRIGKLLRRFLDINFLHQEDNLLMVEKPWEISSFPLEALDREPRSLKGIPVYTISPEFLYLQMSLSTKERHRQILPHLSRFVNHTKLERIASKVQLSHQTKER</sequence>